<sequence>MKSVKKTVVITILAVILAVSHLLTGITGNLVQAAEGEGVKDLIIFENVPEADAEVSGEQFKLKALNVYEEGHFTLKTEGVTWESSNKNVASVEDDGTVTLSGQPGRSFIKVSDGEHTDRIAVHSKVDRSSNDRGKPDTKPSLIKQEGVKYDVISHAINNMTLEEKVGQMLMPDFRNWNSENVTEMLPEIEQLVKDYHLGGVILFRENVVTTEQTAELVAAYQEAAEKFGLLMTIDQEGGIVTRLQSGTDFPGNMALGATRSEGLSYDVGHAIGEELNSLGINMNLAPVLDVNNNPDNPVIGVRSFGEDPDLVGELGVAYTKGLQDTGVAATAKHFPGHGDTDVDSHLGLPEVPHDIDRLFEVELSPFQQAMDADIDAIMTAHVTFPKIDDTKVISEKTGQEIALPATLSHTVLTDLMRGEMNYEGVIITDAMNMQAISDHFGPVDAAIRTVKAGSDIVLMPVGLEDVAEGLLVAVEAGEISEERVEASVERILTLKVNRGIIKEESPQALTDKITNAQAVVGSEDHKRTERKVAEQSVTLVKNDGVLPVAAEEENIVVIGGSYISSLGQAVQKYRPDAEVIRASSSAAITDAQWNQIRGADKVIVGTTTATVGQRAASSAQMAMVRTIADETDAPLIAIGIRNPYDIMAYHTEVDAYVAQYGFRGASFEASAATLFGENAPSGQLPVTIPDYDGNVLYEFGHGLRLD</sequence>
<evidence type="ECO:0000256" key="2">
    <source>
        <dbReference type="ARBA" id="ARBA00005336"/>
    </source>
</evidence>
<dbReference type="InterPro" id="IPR017853">
    <property type="entry name" value="GH"/>
</dbReference>
<evidence type="ECO:0000313" key="10">
    <source>
        <dbReference type="Proteomes" id="UP000198571"/>
    </source>
</evidence>
<dbReference type="InterPro" id="IPR008964">
    <property type="entry name" value="Invasin/intimin_cell_adhesion"/>
</dbReference>
<dbReference type="Gene3D" id="3.20.20.300">
    <property type="entry name" value="Glycoside hydrolase, family 3, N-terminal domain"/>
    <property type="match status" value="1"/>
</dbReference>
<dbReference type="Gene3D" id="2.60.40.1080">
    <property type="match status" value="1"/>
</dbReference>
<dbReference type="SUPFAM" id="SSF49373">
    <property type="entry name" value="Invasin/intimin cell-adhesion fragments"/>
    <property type="match status" value="1"/>
</dbReference>
<dbReference type="GO" id="GO:0009254">
    <property type="term" value="P:peptidoglycan turnover"/>
    <property type="evidence" value="ECO:0007669"/>
    <property type="project" value="TreeGrafter"/>
</dbReference>
<dbReference type="FunFam" id="3.20.20.300:FF:000014">
    <property type="entry name" value="Beta-hexosaminidase, lipoprotein"/>
    <property type="match status" value="1"/>
</dbReference>
<dbReference type="InterPro" id="IPR002772">
    <property type="entry name" value="Glyco_hydro_3_C"/>
</dbReference>
<gene>
    <name evidence="9" type="ORF">SAMN05518684_11110</name>
</gene>
<dbReference type="InterPro" id="IPR050226">
    <property type="entry name" value="NagZ_Beta-hexosaminidase"/>
</dbReference>
<dbReference type="PANTHER" id="PTHR30480">
    <property type="entry name" value="BETA-HEXOSAMINIDASE-RELATED"/>
    <property type="match status" value="1"/>
</dbReference>
<dbReference type="InterPro" id="IPR036881">
    <property type="entry name" value="Glyco_hydro_3_C_sf"/>
</dbReference>
<dbReference type="PRINTS" id="PR00133">
    <property type="entry name" value="GLHYDRLASE3"/>
</dbReference>
<organism evidence="9 10">
    <name type="scientific">Salipaludibacillus aurantiacus</name>
    <dbReference type="NCBI Taxonomy" id="1601833"/>
    <lineage>
        <taxon>Bacteria</taxon>
        <taxon>Bacillati</taxon>
        <taxon>Bacillota</taxon>
        <taxon>Bacilli</taxon>
        <taxon>Bacillales</taxon>
        <taxon>Bacillaceae</taxon>
    </lineage>
</organism>
<dbReference type="InterPro" id="IPR036962">
    <property type="entry name" value="Glyco_hydro_3_N_sf"/>
</dbReference>
<keyword evidence="5 6" id="KW-0326">Glycosidase</keyword>
<comment type="similarity">
    <text evidence="2 6">Belongs to the glycosyl hydrolase 3 family.</text>
</comment>
<protein>
    <recommendedName>
        <fullName evidence="3">beta-N-acetylhexosaminidase</fullName>
        <ecNumber evidence="3">3.2.1.52</ecNumber>
    </recommendedName>
</protein>
<evidence type="ECO:0000259" key="8">
    <source>
        <dbReference type="Pfam" id="PF01915"/>
    </source>
</evidence>
<feature type="domain" description="Glycoside hydrolase family 3 C-terminal" evidence="8">
    <location>
        <begin position="538"/>
        <end position="704"/>
    </location>
</feature>
<dbReference type="Pfam" id="PF00933">
    <property type="entry name" value="Glyco_hydro_3"/>
    <property type="match status" value="1"/>
</dbReference>
<feature type="domain" description="Glycoside hydrolase family 3 N-terminal" evidence="7">
    <location>
        <begin position="161"/>
        <end position="495"/>
    </location>
</feature>
<accession>A0A1H9VI36</accession>
<dbReference type="RefSeq" id="WP_093053287.1">
    <property type="nucleotide sequence ID" value="NZ_FOGT01000011.1"/>
</dbReference>
<dbReference type="InterPro" id="IPR001764">
    <property type="entry name" value="Glyco_hydro_3_N"/>
</dbReference>
<evidence type="ECO:0000256" key="3">
    <source>
        <dbReference type="ARBA" id="ARBA00012663"/>
    </source>
</evidence>
<reference evidence="10" key="1">
    <citation type="submission" date="2016-10" db="EMBL/GenBank/DDBJ databases">
        <authorList>
            <person name="Varghese N."/>
            <person name="Submissions S."/>
        </authorList>
    </citation>
    <scope>NUCLEOTIDE SEQUENCE [LARGE SCALE GENOMIC DNA]</scope>
    <source>
        <strain evidence="10">S9</strain>
    </source>
</reference>
<dbReference type="PROSITE" id="PS00775">
    <property type="entry name" value="GLYCOSYL_HYDROL_F3"/>
    <property type="match status" value="1"/>
</dbReference>
<dbReference type="STRING" id="1601833.SAMN05518684_11110"/>
<dbReference type="SUPFAM" id="SSF52279">
    <property type="entry name" value="Beta-D-glucan exohydrolase, C-terminal domain"/>
    <property type="match status" value="1"/>
</dbReference>
<dbReference type="OrthoDB" id="9805821at2"/>
<dbReference type="EC" id="3.2.1.52" evidence="3"/>
<dbReference type="Pfam" id="PF01915">
    <property type="entry name" value="Glyco_hydro_3_C"/>
    <property type="match status" value="1"/>
</dbReference>
<dbReference type="GO" id="GO:0005975">
    <property type="term" value="P:carbohydrate metabolic process"/>
    <property type="evidence" value="ECO:0007669"/>
    <property type="project" value="InterPro"/>
</dbReference>
<dbReference type="InterPro" id="IPR019800">
    <property type="entry name" value="Glyco_hydro_3_AS"/>
</dbReference>
<evidence type="ECO:0000256" key="6">
    <source>
        <dbReference type="RuleBase" id="RU361161"/>
    </source>
</evidence>
<proteinExistence type="inferred from homology"/>
<keyword evidence="10" id="KW-1185">Reference proteome</keyword>
<name>A0A1H9VI36_9BACI</name>
<dbReference type="Proteomes" id="UP000198571">
    <property type="component" value="Unassembled WGS sequence"/>
</dbReference>
<dbReference type="PANTHER" id="PTHR30480:SF13">
    <property type="entry name" value="BETA-HEXOSAMINIDASE"/>
    <property type="match status" value="1"/>
</dbReference>
<dbReference type="GO" id="GO:0004563">
    <property type="term" value="F:beta-N-acetylhexosaminidase activity"/>
    <property type="evidence" value="ECO:0007669"/>
    <property type="project" value="UniProtKB-EC"/>
</dbReference>
<evidence type="ECO:0000256" key="4">
    <source>
        <dbReference type="ARBA" id="ARBA00022801"/>
    </source>
</evidence>
<dbReference type="Gene3D" id="3.40.50.1700">
    <property type="entry name" value="Glycoside hydrolase family 3 C-terminal domain"/>
    <property type="match status" value="1"/>
</dbReference>
<dbReference type="SUPFAM" id="SSF51445">
    <property type="entry name" value="(Trans)glycosidases"/>
    <property type="match status" value="1"/>
</dbReference>
<evidence type="ECO:0000256" key="5">
    <source>
        <dbReference type="ARBA" id="ARBA00023295"/>
    </source>
</evidence>
<evidence type="ECO:0000313" key="9">
    <source>
        <dbReference type="EMBL" id="SES21446.1"/>
    </source>
</evidence>
<comment type="catalytic activity">
    <reaction evidence="1">
        <text>Hydrolysis of terminal non-reducing N-acetyl-D-hexosamine residues in N-acetyl-beta-D-hexosaminides.</text>
        <dbReference type="EC" id="3.2.1.52"/>
    </reaction>
</comment>
<evidence type="ECO:0000259" key="7">
    <source>
        <dbReference type="Pfam" id="PF00933"/>
    </source>
</evidence>
<keyword evidence="4 6" id="KW-0378">Hydrolase</keyword>
<evidence type="ECO:0000256" key="1">
    <source>
        <dbReference type="ARBA" id="ARBA00001231"/>
    </source>
</evidence>
<dbReference type="AlphaFoldDB" id="A0A1H9VI36"/>
<dbReference type="EMBL" id="FOGT01000011">
    <property type="protein sequence ID" value="SES21446.1"/>
    <property type="molecule type" value="Genomic_DNA"/>
</dbReference>